<dbReference type="EMBL" id="JAFMYU010000032">
    <property type="protein sequence ID" value="MBO0934491.1"/>
    <property type="molecule type" value="Genomic_DNA"/>
</dbReference>
<keyword evidence="1" id="KW-0472">Membrane</keyword>
<feature type="transmembrane region" description="Helical" evidence="1">
    <location>
        <begin position="12"/>
        <end position="30"/>
    </location>
</feature>
<evidence type="ECO:0000313" key="3">
    <source>
        <dbReference type="Proteomes" id="UP000664795"/>
    </source>
</evidence>
<feature type="transmembrane region" description="Helical" evidence="1">
    <location>
        <begin position="98"/>
        <end position="119"/>
    </location>
</feature>
<organism evidence="2 3">
    <name type="scientific">Fibrella aquatilis</name>
    <dbReference type="NCBI Taxonomy" id="2817059"/>
    <lineage>
        <taxon>Bacteria</taxon>
        <taxon>Pseudomonadati</taxon>
        <taxon>Bacteroidota</taxon>
        <taxon>Cytophagia</taxon>
        <taxon>Cytophagales</taxon>
        <taxon>Spirosomataceae</taxon>
        <taxon>Fibrella</taxon>
    </lineage>
</organism>
<accession>A0A939GD47</accession>
<protein>
    <submittedName>
        <fullName evidence="2">Uncharacterized protein</fullName>
    </submittedName>
</protein>
<feature type="transmembrane region" description="Helical" evidence="1">
    <location>
        <begin position="351"/>
        <end position="367"/>
    </location>
</feature>
<proteinExistence type="predicted"/>
<dbReference type="AlphaFoldDB" id="A0A939GD47"/>
<comment type="caution">
    <text evidence="2">The sequence shown here is derived from an EMBL/GenBank/DDBJ whole genome shotgun (WGS) entry which is preliminary data.</text>
</comment>
<gene>
    <name evidence="2" type="ORF">J2I48_26005</name>
</gene>
<keyword evidence="1" id="KW-1133">Transmembrane helix</keyword>
<reference evidence="2 3" key="1">
    <citation type="submission" date="2021-03" db="EMBL/GenBank/DDBJ databases">
        <title>Fibrella sp. HMF5036 genome sequencing and assembly.</title>
        <authorList>
            <person name="Kang H."/>
            <person name="Kim H."/>
            <person name="Bae S."/>
            <person name="Joh K."/>
        </authorList>
    </citation>
    <scope>NUCLEOTIDE SEQUENCE [LARGE SCALE GENOMIC DNA]</scope>
    <source>
        <strain evidence="2 3">HMF5036</strain>
    </source>
</reference>
<feature type="transmembrane region" description="Helical" evidence="1">
    <location>
        <begin position="125"/>
        <end position="144"/>
    </location>
</feature>
<evidence type="ECO:0000256" key="1">
    <source>
        <dbReference type="SAM" id="Phobius"/>
    </source>
</evidence>
<evidence type="ECO:0000313" key="2">
    <source>
        <dbReference type="EMBL" id="MBO0934491.1"/>
    </source>
</evidence>
<dbReference type="Proteomes" id="UP000664795">
    <property type="component" value="Unassembled WGS sequence"/>
</dbReference>
<keyword evidence="1" id="KW-0812">Transmembrane</keyword>
<feature type="transmembrane region" description="Helical" evidence="1">
    <location>
        <begin position="395"/>
        <end position="415"/>
    </location>
</feature>
<sequence>MRIVQPSRFNGRFSYLLMGSLLVVSLWLFSTHKHQAAHWRGTFYSFAANLPRQAGQQSQGLLPSAPRFLVDTAQVDAFDSLTPSQQLAFRFGPTTAPLTQYVFMQIGYGYICALARSIFPAAPDGMAVIWLQVLVHLALCGWIVSRLSVGWQGWFFWLTYACNPVIIQFVTYDFYYFWQVIPSFMLVICLLGWRGRAIWGLLWGPLLGLLFVMRPSMLLAESWLALIWLRQRRPVLAGISVTLALLLGAWLYQPVTSVVWRVVYLGIAAYHNPYQDNLSDRAIVNLYEQQTGKAMVNATSDPAVETRLAVITHRAVLHIAQKDPLLFLKNAVCNTLQAFSVGYVVGGGDRLNYALALLGLVVLYLLLRYRQLEYVIGILATVGTFTPYYPPIPAYMYGAYLLLVMSIIPVVGSLIESVKR</sequence>
<feature type="transmembrane region" description="Helical" evidence="1">
    <location>
        <begin position="235"/>
        <end position="252"/>
    </location>
</feature>
<keyword evidence="3" id="KW-1185">Reference proteome</keyword>
<feature type="transmembrane region" description="Helical" evidence="1">
    <location>
        <begin position="176"/>
        <end position="194"/>
    </location>
</feature>
<dbReference type="RefSeq" id="WP_207338456.1">
    <property type="nucleotide sequence ID" value="NZ_JAFMYU010000032.1"/>
</dbReference>
<feature type="transmembrane region" description="Helical" evidence="1">
    <location>
        <begin position="206"/>
        <end position="229"/>
    </location>
</feature>
<name>A0A939GD47_9BACT</name>